<feature type="repeat" description="ANK" evidence="3">
    <location>
        <begin position="341"/>
        <end position="373"/>
    </location>
</feature>
<reference evidence="6 7" key="1">
    <citation type="submission" date="2020-03" db="EMBL/GenBank/DDBJ databases">
        <title>Draft Genome Sequence of Cudoniella acicularis.</title>
        <authorList>
            <person name="Buettner E."/>
            <person name="Kellner H."/>
        </authorList>
    </citation>
    <scope>NUCLEOTIDE SEQUENCE [LARGE SCALE GENOMIC DNA]</scope>
    <source>
        <strain evidence="6 7">DSM 108380</strain>
    </source>
</reference>
<dbReference type="Proteomes" id="UP000566819">
    <property type="component" value="Unassembled WGS sequence"/>
</dbReference>
<evidence type="ECO:0000256" key="3">
    <source>
        <dbReference type="PROSITE-ProRule" id="PRU00023"/>
    </source>
</evidence>
<evidence type="ECO:0000256" key="4">
    <source>
        <dbReference type="SAM" id="MobiDB-lite"/>
    </source>
</evidence>
<feature type="domain" description="Heterokaryon incompatibility" evidence="5">
    <location>
        <begin position="1005"/>
        <end position="1190"/>
    </location>
</feature>
<dbReference type="PROSITE" id="PS50088">
    <property type="entry name" value="ANK_REPEAT"/>
    <property type="match status" value="18"/>
</dbReference>
<gene>
    <name evidence="6" type="ORF">G7Y89_g8969</name>
</gene>
<feature type="repeat" description="ANK" evidence="3">
    <location>
        <begin position="163"/>
        <end position="195"/>
    </location>
</feature>
<dbReference type="EMBL" id="JAAMPI010000709">
    <property type="protein sequence ID" value="KAF4629184.1"/>
    <property type="molecule type" value="Genomic_DNA"/>
</dbReference>
<feature type="repeat" description="ANK" evidence="3">
    <location>
        <begin position="739"/>
        <end position="771"/>
    </location>
</feature>
<dbReference type="OrthoDB" id="341259at2759"/>
<feature type="repeat" description="ANK" evidence="3">
    <location>
        <begin position="608"/>
        <end position="640"/>
    </location>
</feature>
<dbReference type="PROSITE" id="PS50297">
    <property type="entry name" value="ANK_REP_REGION"/>
    <property type="match status" value="17"/>
</dbReference>
<dbReference type="SUPFAM" id="SSF48403">
    <property type="entry name" value="Ankyrin repeat"/>
    <property type="match status" value="3"/>
</dbReference>
<evidence type="ECO:0000256" key="1">
    <source>
        <dbReference type="ARBA" id="ARBA00022737"/>
    </source>
</evidence>
<name>A0A8H4RID7_9HELO</name>
<feature type="repeat" description="ANK" evidence="3">
    <location>
        <begin position="895"/>
        <end position="927"/>
    </location>
</feature>
<feature type="region of interest" description="Disordered" evidence="4">
    <location>
        <begin position="1460"/>
        <end position="1516"/>
    </location>
</feature>
<feature type="region of interest" description="Disordered" evidence="4">
    <location>
        <begin position="88"/>
        <end position="121"/>
    </location>
</feature>
<feature type="repeat" description="ANK" evidence="3">
    <location>
        <begin position="541"/>
        <end position="573"/>
    </location>
</feature>
<sequence>MRSNLPLSARRYHLPPSGSRAPKKARQPRLVTSDEGRALQTFAATPSATLCAVAARPVNIADAVMDDERNGPPLGTGLRLEPLFSAGQKRSANMDSAPDPTPSLTPPPDVEPTSSDGSHQGEKQILVGVDPGDALICSAMNGDDEEIKRLLDGGANPSDASEEGMTSLHGAAQNGHETIVRLLLDRGAEASAAMKEGWTPLHAATLTPNIAIMRLLIERGADVSAATSTGVTALHVAAERNYTDVVKLLIERGTDVLARVEPGFTALHIAARMGFEEITRLLLQDSGAEVPPSTSGGKQPPHVGTASEDTTSGDTANGDAANRDDTTAKIREAILSAVLPDGRTALHMAALQGHESVVRLLLEKGAEASAKNNEGRTALHIATCQKHDSVVKVLLEKGADASAKDNDEQTALHMTTQLNYEPLVQLLLNQGAEASAKDNEGLTPLHIAARDGHIGIVKILLLSPGTDVSAGNNAGVTPLHLASFQGYEEMAKFLLSHGADASAKVGLGWNTLIIAASCGQEAIVRLLLPQPGIKISERGYLGQSALYSSAEKGHVEVVKLLLEHGADVLGKDDEEQTALHIAAQNGHAEVVKTLLDHSSDVALEKDKNGRTALHIATTKAQAEVIGVLLDHGVSTSETDPKEWTALHIAAQLGHEDIVKLLVDGGANVSAEKTSGWSVIHSAAGGGHEGVIKILLDHGAEMSATKHGGWTVLHTAAERGHEGAFKLFLDRGAALSARNNGWTPLLIAAEYGRPAMVKMLLERGVQLSEANDDGNTALHVAAEYGQDDVAKLLIDEGAKLSALNNKGWNAFRMAAVHGNESIAVLIFKQRPSLQAEKWRAETTTAEPAGKAPPEENNDDSVKEERTPLQEAAQGGNETDVSRLLDERTMALKTRTDAWTALSLATKSGHEAIVKFFADHGSELAVSSDERTAIQLAMEKGHDGIVQLLCKHLEVPTAALGHVVKFPKLSEAPGTKDIRLLYLDAEGPEGVISGKLEVASLADNPHFVGLSYAWGEPVFDHVILCDGLPLRITKGLHSALKRLRKTDEKVFWIDQICVNQRDMNDRSVHVSIMAQVYKQADAVFIWLGDHDETTKEGIEMAEYVAECSAATNAKRNKAKEKAKEKAEEEDEEDKDEDEAKGVDEEDGDSKSDRGISLFWLYMKPGLSLEETWTPWLKLWSSRWWSRQWVIQEYVCARKLQFFCGDFEISEKLLLTGLLMANTGMHPSNFFSSGLEAKRNINNFSEMFIVNRDPTIYPLTEPSAFQGFNCSDPRDKIYARMGIGPEDPGLPMADYSKKLEIIYQEFAEYFVRSERGAKMILRSGLQYTDLKLPTWCPDWNSQKRAKRGRDRRCTGASALPAQVWMDPRNSEQVGVDGSIVDIVAETGPTFQDDAPIIKFLDLYAAWFKESLYLINSALDKKYTEDSTALRLWCRLLVGAHTPNDRQVEFLTDYHNEIYERAEKMAAKSSSPPLDTDKTESNPSKTETDPDQVESPPRQPTHSNEASPDPNDEENPPVFNATSMPEIIECSACKICITSKGYLGIVGQATQRGDKIAVLFGVSYLKILRGTENPYQNVENAFLLPPLGEDFLKANNVGEGTKEEILLC</sequence>
<evidence type="ECO:0000256" key="2">
    <source>
        <dbReference type="ARBA" id="ARBA00023043"/>
    </source>
</evidence>
<organism evidence="6 7">
    <name type="scientific">Cudoniella acicularis</name>
    <dbReference type="NCBI Taxonomy" id="354080"/>
    <lineage>
        <taxon>Eukaryota</taxon>
        <taxon>Fungi</taxon>
        <taxon>Dikarya</taxon>
        <taxon>Ascomycota</taxon>
        <taxon>Pezizomycotina</taxon>
        <taxon>Leotiomycetes</taxon>
        <taxon>Helotiales</taxon>
        <taxon>Tricladiaceae</taxon>
        <taxon>Cudoniella</taxon>
    </lineage>
</organism>
<dbReference type="PRINTS" id="PR01415">
    <property type="entry name" value="ANKYRIN"/>
</dbReference>
<proteinExistence type="predicted"/>
<feature type="repeat" description="ANK" evidence="3">
    <location>
        <begin position="440"/>
        <end position="473"/>
    </location>
</feature>
<feature type="repeat" description="ANK" evidence="3">
    <location>
        <begin position="229"/>
        <end position="261"/>
    </location>
</feature>
<dbReference type="InterPro" id="IPR010730">
    <property type="entry name" value="HET"/>
</dbReference>
<evidence type="ECO:0000259" key="5">
    <source>
        <dbReference type="Pfam" id="PF06985"/>
    </source>
</evidence>
<evidence type="ECO:0000313" key="6">
    <source>
        <dbReference type="EMBL" id="KAF4629184.1"/>
    </source>
</evidence>
<feature type="compositionally biased region" description="Basic and acidic residues" evidence="4">
    <location>
        <begin position="1135"/>
        <end position="1149"/>
    </location>
</feature>
<keyword evidence="1" id="KW-0677">Repeat</keyword>
<feature type="repeat" description="ANK" evidence="3">
    <location>
        <begin position="772"/>
        <end position="804"/>
    </location>
</feature>
<feature type="region of interest" description="Disordered" evidence="4">
    <location>
        <begin position="1"/>
        <end position="34"/>
    </location>
</feature>
<dbReference type="InterPro" id="IPR002110">
    <property type="entry name" value="Ankyrin_rpt"/>
</dbReference>
<feature type="region of interest" description="Disordered" evidence="4">
    <location>
        <begin position="1113"/>
        <end position="1149"/>
    </location>
</feature>
<feature type="repeat" description="ANK" evidence="3">
    <location>
        <begin position="262"/>
        <end position="284"/>
    </location>
</feature>
<feature type="region of interest" description="Disordered" evidence="4">
    <location>
        <begin position="286"/>
        <end position="325"/>
    </location>
</feature>
<feature type="repeat" description="ANK" evidence="3">
    <location>
        <begin position="196"/>
        <end position="228"/>
    </location>
</feature>
<dbReference type="Pfam" id="PF06985">
    <property type="entry name" value="HET"/>
    <property type="match status" value="1"/>
</dbReference>
<dbReference type="Pfam" id="PF12796">
    <property type="entry name" value="Ank_2"/>
    <property type="match status" value="8"/>
</dbReference>
<dbReference type="PANTHER" id="PTHR24166:SF48">
    <property type="entry name" value="PROTEIN VAPYRIN"/>
    <property type="match status" value="1"/>
</dbReference>
<protein>
    <recommendedName>
        <fullName evidence="5">Heterokaryon incompatibility domain-containing protein</fullName>
    </recommendedName>
</protein>
<keyword evidence="2 3" id="KW-0040">ANK repeat</keyword>
<comment type="caution">
    <text evidence="6">The sequence shown here is derived from an EMBL/GenBank/DDBJ whole genome shotgun (WGS) entry which is preliminary data.</text>
</comment>
<dbReference type="SMART" id="SM00248">
    <property type="entry name" value="ANK"/>
    <property type="match status" value="23"/>
</dbReference>
<feature type="repeat" description="ANK" evidence="3">
    <location>
        <begin position="574"/>
        <end position="606"/>
    </location>
</feature>
<feature type="repeat" description="ANK" evidence="3">
    <location>
        <begin position="374"/>
        <end position="406"/>
    </location>
</feature>
<feature type="repeat" description="ANK" evidence="3">
    <location>
        <begin position="641"/>
        <end position="673"/>
    </location>
</feature>
<feature type="repeat" description="ANK" evidence="3">
    <location>
        <begin position="407"/>
        <end position="439"/>
    </location>
</feature>
<feature type="compositionally biased region" description="Pro residues" evidence="4">
    <location>
        <begin position="99"/>
        <end position="110"/>
    </location>
</feature>
<feature type="repeat" description="ANK" evidence="3">
    <location>
        <begin position="674"/>
        <end position="706"/>
    </location>
</feature>
<feature type="region of interest" description="Disordered" evidence="4">
    <location>
        <begin position="837"/>
        <end position="882"/>
    </location>
</feature>
<accession>A0A8H4RID7</accession>
<keyword evidence="7" id="KW-1185">Reference proteome</keyword>
<dbReference type="PANTHER" id="PTHR24166">
    <property type="entry name" value="ROLLING PEBBLES, ISOFORM B"/>
    <property type="match status" value="1"/>
</dbReference>
<dbReference type="Pfam" id="PF00023">
    <property type="entry name" value="Ank"/>
    <property type="match status" value="2"/>
</dbReference>
<feature type="repeat" description="ANK" evidence="3">
    <location>
        <begin position="707"/>
        <end position="739"/>
    </location>
</feature>
<dbReference type="InterPro" id="IPR050889">
    <property type="entry name" value="Dendritic_Spine_Reg/Scaffold"/>
</dbReference>
<dbReference type="InterPro" id="IPR036770">
    <property type="entry name" value="Ankyrin_rpt-contain_sf"/>
</dbReference>
<feature type="compositionally biased region" description="Acidic residues" evidence="4">
    <location>
        <begin position="1125"/>
        <end position="1134"/>
    </location>
</feature>
<dbReference type="Gene3D" id="1.25.40.20">
    <property type="entry name" value="Ankyrin repeat-containing domain"/>
    <property type="match status" value="8"/>
</dbReference>
<feature type="repeat" description="ANK" evidence="3">
    <location>
        <begin position="474"/>
        <end position="506"/>
    </location>
</feature>
<evidence type="ECO:0000313" key="7">
    <source>
        <dbReference type="Proteomes" id="UP000566819"/>
    </source>
</evidence>